<dbReference type="PIRSF" id="PIRSF004649">
    <property type="entry name" value="MlaC"/>
    <property type="match status" value="1"/>
</dbReference>
<dbReference type="InterPro" id="IPR042245">
    <property type="entry name" value="Tgt2/MlaC_sf"/>
</dbReference>
<evidence type="ECO:0000313" key="2">
    <source>
        <dbReference type="Proteomes" id="UP000019141"/>
    </source>
</evidence>
<protein>
    <recommendedName>
        <fullName evidence="3">Organic solvent tolerance ABC transporter substrate-binding protein</fullName>
    </recommendedName>
</protein>
<dbReference type="Pfam" id="PF05494">
    <property type="entry name" value="MlaC"/>
    <property type="match status" value="1"/>
</dbReference>
<dbReference type="EMBL" id="AZHW01001073">
    <property type="protein sequence ID" value="ETW94393.1"/>
    <property type="molecule type" value="Genomic_DNA"/>
</dbReference>
<sequence>MGFASWPDHAAAGEPQEKIRQTINEVIDILSDEALKAPQQTEERRAKMRQAVTRYFGFTEMAQRAMGQHWRKLTTAQRKEFVPLFSDLLERSYVSKIEGADATKDSIQYVKESIDEDGYATVVTEIVNPRDQNFEVAYRLLKRDEDWQVYDVSIEGVSLVNNYRTQFNKIIRQSSYESLVKQMKVKLEQEKALDGVKG</sequence>
<accession>W4L8J0</accession>
<dbReference type="HOGENOM" id="CLU_094502_2_0_7"/>
<proteinExistence type="predicted"/>
<dbReference type="InterPro" id="IPR008869">
    <property type="entry name" value="MlaC/ttg2D"/>
</dbReference>
<dbReference type="Gene3D" id="3.10.450.710">
    <property type="entry name" value="Tgt2/MlaC"/>
    <property type="match status" value="1"/>
</dbReference>
<evidence type="ECO:0008006" key="3">
    <source>
        <dbReference type="Google" id="ProtNLM"/>
    </source>
</evidence>
<name>W4L8J0_ENTF1</name>
<keyword evidence="2" id="KW-1185">Reference proteome</keyword>
<dbReference type="PANTHER" id="PTHR36573">
    <property type="entry name" value="INTERMEMBRANE PHOSPHOLIPID TRANSPORT SYSTEM BINDING PROTEIN MLAC"/>
    <property type="match status" value="1"/>
</dbReference>
<dbReference type="PANTHER" id="PTHR36573:SF1">
    <property type="entry name" value="INTERMEMBRANE PHOSPHOLIPID TRANSPORT SYSTEM BINDING PROTEIN MLAC"/>
    <property type="match status" value="1"/>
</dbReference>
<evidence type="ECO:0000313" key="1">
    <source>
        <dbReference type="EMBL" id="ETW94393.1"/>
    </source>
</evidence>
<dbReference type="AlphaFoldDB" id="W4L8J0"/>
<organism evidence="1 2">
    <name type="scientific">Entotheonella factor</name>
    <dbReference type="NCBI Taxonomy" id="1429438"/>
    <lineage>
        <taxon>Bacteria</taxon>
        <taxon>Pseudomonadati</taxon>
        <taxon>Nitrospinota/Tectimicrobiota group</taxon>
        <taxon>Candidatus Tectimicrobiota</taxon>
        <taxon>Candidatus Entotheonellia</taxon>
        <taxon>Candidatus Entotheonellales</taxon>
        <taxon>Candidatus Entotheonellaceae</taxon>
        <taxon>Candidatus Entotheonella</taxon>
    </lineage>
</organism>
<reference evidence="1 2" key="1">
    <citation type="journal article" date="2014" name="Nature">
        <title>An environmental bacterial taxon with a large and distinct metabolic repertoire.</title>
        <authorList>
            <person name="Wilson M.C."/>
            <person name="Mori T."/>
            <person name="Ruckert C."/>
            <person name="Uria A.R."/>
            <person name="Helf M.J."/>
            <person name="Takada K."/>
            <person name="Gernert C."/>
            <person name="Steffens U.A."/>
            <person name="Heycke N."/>
            <person name="Schmitt S."/>
            <person name="Rinke C."/>
            <person name="Helfrich E.J."/>
            <person name="Brachmann A.O."/>
            <person name="Gurgui C."/>
            <person name="Wakimoto T."/>
            <person name="Kracht M."/>
            <person name="Crusemann M."/>
            <person name="Hentschel U."/>
            <person name="Abe I."/>
            <person name="Matsunaga S."/>
            <person name="Kalinowski J."/>
            <person name="Takeyama H."/>
            <person name="Piel J."/>
        </authorList>
    </citation>
    <scope>NUCLEOTIDE SEQUENCE [LARGE SCALE GENOMIC DNA]</scope>
    <source>
        <strain evidence="2">TSY1</strain>
    </source>
</reference>
<dbReference type="Proteomes" id="UP000019141">
    <property type="component" value="Unassembled WGS sequence"/>
</dbReference>
<dbReference type="PATRIC" id="fig|1429438.4.peg.6598"/>
<gene>
    <name evidence="1" type="ORF">ETSY1_35060</name>
</gene>
<comment type="caution">
    <text evidence="1">The sequence shown here is derived from an EMBL/GenBank/DDBJ whole genome shotgun (WGS) entry which is preliminary data.</text>
</comment>